<keyword evidence="4" id="KW-0378">Hydrolase</keyword>
<dbReference type="AlphaFoldDB" id="A0A520MWV3"/>
<dbReference type="GO" id="GO:0051603">
    <property type="term" value="P:proteolysis involved in protein catabolic process"/>
    <property type="evidence" value="ECO:0007669"/>
    <property type="project" value="TreeGrafter"/>
</dbReference>
<feature type="domain" description="Peptidase M48" evidence="7">
    <location>
        <begin position="71"/>
        <end position="250"/>
    </location>
</feature>
<gene>
    <name evidence="8" type="ORF">EVA94_00235</name>
</gene>
<dbReference type="InterPro" id="IPR011990">
    <property type="entry name" value="TPR-like_helical_dom_sf"/>
</dbReference>
<name>A0A520MWV3_9GAMM</name>
<comment type="cofactor">
    <cofactor evidence="1">
        <name>Zn(2+)</name>
        <dbReference type="ChEBI" id="CHEBI:29105"/>
    </cofactor>
</comment>
<evidence type="ECO:0000256" key="5">
    <source>
        <dbReference type="ARBA" id="ARBA00022833"/>
    </source>
</evidence>
<dbReference type="GO" id="GO:0016020">
    <property type="term" value="C:membrane"/>
    <property type="evidence" value="ECO:0007669"/>
    <property type="project" value="TreeGrafter"/>
</dbReference>
<organism evidence="8 9">
    <name type="scientific">SAR86 cluster bacterium</name>
    <dbReference type="NCBI Taxonomy" id="2030880"/>
    <lineage>
        <taxon>Bacteria</taxon>
        <taxon>Pseudomonadati</taxon>
        <taxon>Pseudomonadota</taxon>
        <taxon>Gammaproteobacteria</taxon>
        <taxon>SAR86 cluster</taxon>
    </lineage>
</organism>
<evidence type="ECO:0000256" key="6">
    <source>
        <dbReference type="ARBA" id="ARBA00023049"/>
    </source>
</evidence>
<dbReference type="GO" id="GO:0004222">
    <property type="term" value="F:metalloendopeptidase activity"/>
    <property type="evidence" value="ECO:0007669"/>
    <property type="project" value="InterPro"/>
</dbReference>
<evidence type="ECO:0000259" key="7">
    <source>
        <dbReference type="Pfam" id="PF01435"/>
    </source>
</evidence>
<reference evidence="8 9" key="1">
    <citation type="submission" date="2019-02" db="EMBL/GenBank/DDBJ databases">
        <title>Prokaryotic population dynamics and viral predation in marine succession experiment using metagenomics: the confinement effect.</title>
        <authorList>
            <person name="Haro-Moreno J.M."/>
            <person name="Rodriguez-Valera F."/>
            <person name="Lopez-Perez M."/>
        </authorList>
    </citation>
    <scope>NUCLEOTIDE SEQUENCE [LARGE SCALE GENOMIC DNA]</scope>
    <source>
        <strain evidence="8">MED-G161</strain>
    </source>
</reference>
<dbReference type="SUPFAM" id="SSF48452">
    <property type="entry name" value="TPR-like"/>
    <property type="match status" value="1"/>
</dbReference>
<accession>A0A520MWV3</accession>
<evidence type="ECO:0000313" key="8">
    <source>
        <dbReference type="EMBL" id="RZO25684.1"/>
    </source>
</evidence>
<dbReference type="Proteomes" id="UP000315498">
    <property type="component" value="Unassembled WGS sequence"/>
</dbReference>
<comment type="caution">
    <text evidence="8">The sequence shown here is derived from an EMBL/GenBank/DDBJ whole genome shotgun (WGS) entry which is preliminary data.</text>
</comment>
<keyword evidence="2" id="KW-0645">Protease</keyword>
<dbReference type="GO" id="GO:0046872">
    <property type="term" value="F:metal ion binding"/>
    <property type="evidence" value="ECO:0007669"/>
    <property type="project" value="UniProtKB-KW"/>
</dbReference>
<dbReference type="Gene3D" id="3.30.2010.10">
    <property type="entry name" value="Metalloproteases ('zincins'), catalytic domain"/>
    <property type="match status" value="1"/>
</dbReference>
<dbReference type="Gene3D" id="1.25.40.10">
    <property type="entry name" value="Tetratricopeptide repeat domain"/>
    <property type="match status" value="1"/>
</dbReference>
<evidence type="ECO:0000313" key="9">
    <source>
        <dbReference type="Proteomes" id="UP000315498"/>
    </source>
</evidence>
<evidence type="ECO:0000256" key="2">
    <source>
        <dbReference type="ARBA" id="ARBA00022670"/>
    </source>
</evidence>
<evidence type="ECO:0000256" key="1">
    <source>
        <dbReference type="ARBA" id="ARBA00001947"/>
    </source>
</evidence>
<keyword evidence="6" id="KW-0482">Metalloprotease</keyword>
<evidence type="ECO:0000256" key="4">
    <source>
        <dbReference type="ARBA" id="ARBA00022801"/>
    </source>
</evidence>
<dbReference type="PANTHER" id="PTHR22726:SF1">
    <property type="entry name" value="METALLOENDOPEPTIDASE OMA1, MITOCHONDRIAL"/>
    <property type="match status" value="1"/>
</dbReference>
<dbReference type="Pfam" id="PF01435">
    <property type="entry name" value="Peptidase_M48"/>
    <property type="match status" value="1"/>
</dbReference>
<dbReference type="EMBL" id="SHBG01000001">
    <property type="protein sequence ID" value="RZO25684.1"/>
    <property type="molecule type" value="Genomic_DNA"/>
</dbReference>
<keyword evidence="5" id="KW-0862">Zinc</keyword>
<sequence>MKNYFFYIPLIFISLSLNAKDDQISELSLPELGDRVSGAVSSSEEKAIGEMFLKQVYSQAPLISDPILFEYTEHLIYRLSEYSQVKDRYFTILLIDDSSLNAFAAPGGIIGINGGLFLNSDNEGQFSSVLAHELAHLSQRHFARNVLKSQDSNLASALVMVSSIAIALISNNPNAMAVGPAILQSQSLRYSRLFEKEADRVGFANLVNAGYNPNSMGEMFENMNEIRRLSGDLPPEFLLTHPLSSSRISDAFNAAENLSKEGTKQDSLEFSLMKARLEIYYESIPSNALRLFQSKVKKDSSDANIYGLALAYEKNNNYLESLRLIDTLINTYPKNLVINNTKIDILLEAERYEEALNLVNEFLEISPKNYPLSVSKSKILLSMSKFFESEEIIRDQLLRKNNNPDLWFLLSEIQRSSKNIIGYHQSRAEYFILLGQNQRALNQLEYALKLTQNNFQVSETIMTKIIDIKKELNRSRGL</sequence>
<dbReference type="InterPro" id="IPR051156">
    <property type="entry name" value="Mito/Outer_Membr_Metalloprot"/>
</dbReference>
<proteinExistence type="predicted"/>
<protein>
    <submittedName>
        <fullName evidence="8">M48 family peptidase</fullName>
    </submittedName>
</protein>
<keyword evidence="3" id="KW-0479">Metal-binding</keyword>
<dbReference type="PANTHER" id="PTHR22726">
    <property type="entry name" value="METALLOENDOPEPTIDASE OMA1"/>
    <property type="match status" value="1"/>
</dbReference>
<evidence type="ECO:0000256" key="3">
    <source>
        <dbReference type="ARBA" id="ARBA00022723"/>
    </source>
</evidence>
<dbReference type="InterPro" id="IPR001915">
    <property type="entry name" value="Peptidase_M48"/>
</dbReference>